<sequence>MSSARDIKRGCSVSVLYTWYLKEPVTFPVSRSIPHSLGGEHSKNTHTLIKKLYTIIYKHDNGGNKKNTNNGGSTDNNDTNNYNNDDDDDDDHTYSNDSDDDFQITVVVKTQQ</sequence>
<gene>
    <name evidence="2" type="ORF">DPMN_139973</name>
</gene>
<proteinExistence type="predicted"/>
<keyword evidence="3" id="KW-1185">Reference proteome</keyword>
<dbReference type="Proteomes" id="UP000828390">
    <property type="component" value="Unassembled WGS sequence"/>
</dbReference>
<organism evidence="2 3">
    <name type="scientific">Dreissena polymorpha</name>
    <name type="common">Zebra mussel</name>
    <name type="synonym">Mytilus polymorpha</name>
    <dbReference type="NCBI Taxonomy" id="45954"/>
    <lineage>
        <taxon>Eukaryota</taxon>
        <taxon>Metazoa</taxon>
        <taxon>Spiralia</taxon>
        <taxon>Lophotrochozoa</taxon>
        <taxon>Mollusca</taxon>
        <taxon>Bivalvia</taxon>
        <taxon>Autobranchia</taxon>
        <taxon>Heteroconchia</taxon>
        <taxon>Euheterodonta</taxon>
        <taxon>Imparidentia</taxon>
        <taxon>Neoheterodontei</taxon>
        <taxon>Myida</taxon>
        <taxon>Dreissenoidea</taxon>
        <taxon>Dreissenidae</taxon>
        <taxon>Dreissena</taxon>
    </lineage>
</organism>
<reference evidence="2" key="1">
    <citation type="journal article" date="2019" name="bioRxiv">
        <title>The Genome of the Zebra Mussel, Dreissena polymorpha: A Resource for Invasive Species Research.</title>
        <authorList>
            <person name="McCartney M.A."/>
            <person name="Auch B."/>
            <person name="Kono T."/>
            <person name="Mallez S."/>
            <person name="Zhang Y."/>
            <person name="Obille A."/>
            <person name="Becker A."/>
            <person name="Abrahante J.E."/>
            <person name="Garbe J."/>
            <person name="Badalamenti J.P."/>
            <person name="Herman A."/>
            <person name="Mangelson H."/>
            <person name="Liachko I."/>
            <person name="Sullivan S."/>
            <person name="Sone E.D."/>
            <person name="Koren S."/>
            <person name="Silverstein K.A.T."/>
            <person name="Beckman K.B."/>
            <person name="Gohl D.M."/>
        </authorList>
    </citation>
    <scope>NUCLEOTIDE SEQUENCE</scope>
    <source>
        <strain evidence="2">Duluth1</strain>
        <tissue evidence="2">Whole animal</tissue>
    </source>
</reference>
<dbReference type="EMBL" id="JAIWYP010000006">
    <property type="protein sequence ID" value="KAH3811563.1"/>
    <property type="molecule type" value="Genomic_DNA"/>
</dbReference>
<evidence type="ECO:0000256" key="1">
    <source>
        <dbReference type="SAM" id="MobiDB-lite"/>
    </source>
</evidence>
<reference evidence="2" key="2">
    <citation type="submission" date="2020-11" db="EMBL/GenBank/DDBJ databases">
        <authorList>
            <person name="McCartney M.A."/>
            <person name="Auch B."/>
            <person name="Kono T."/>
            <person name="Mallez S."/>
            <person name="Becker A."/>
            <person name="Gohl D.M."/>
            <person name="Silverstein K.A.T."/>
            <person name="Koren S."/>
            <person name="Bechman K.B."/>
            <person name="Herman A."/>
            <person name="Abrahante J.E."/>
            <person name="Garbe J."/>
        </authorList>
    </citation>
    <scope>NUCLEOTIDE SEQUENCE</scope>
    <source>
        <strain evidence="2">Duluth1</strain>
        <tissue evidence="2">Whole animal</tissue>
    </source>
</reference>
<feature type="compositionally biased region" description="Low complexity" evidence="1">
    <location>
        <begin position="64"/>
        <end position="83"/>
    </location>
</feature>
<evidence type="ECO:0000313" key="3">
    <source>
        <dbReference type="Proteomes" id="UP000828390"/>
    </source>
</evidence>
<dbReference type="AlphaFoldDB" id="A0A9D4JJY1"/>
<feature type="region of interest" description="Disordered" evidence="1">
    <location>
        <begin position="60"/>
        <end position="112"/>
    </location>
</feature>
<accession>A0A9D4JJY1</accession>
<evidence type="ECO:0000313" key="2">
    <source>
        <dbReference type="EMBL" id="KAH3811563.1"/>
    </source>
</evidence>
<protein>
    <submittedName>
        <fullName evidence="2">Uncharacterized protein</fullName>
    </submittedName>
</protein>
<name>A0A9D4JJY1_DREPO</name>
<feature type="compositionally biased region" description="Acidic residues" evidence="1">
    <location>
        <begin position="84"/>
        <end position="102"/>
    </location>
</feature>
<comment type="caution">
    <text evidence="2">The sequence shown here is derived from an EMBL/GenBank/DDBJ whole genome shotgun (WGS) entry which is preliminary data.</text>
</comment>